<organism evidence="2 3">
    <name type="scientific">Caerostris extrusa</name>
    <name type="common">Bark spider</name>
    <name type="synonym">Caerostris bankana</name>
    <dbReference type="NCBI Taxonomy" id="172846"/>
    <lineage>
        <taxon>Eukaryota</taxon>
        <taxon>Metazoa</taxon>
        <taxon>Ecdysozoa</taxon>
        <taxon>Arthropoda</taxon>
        <taxon>Chelicerata</taxon>
        <taxon>Arachnida</taxon>
        <taxon>Araneae</taxon>
        <taxon>Araneomorphae</taxon>
        <taxon>Entelegynae</taxon>
        <taxon>Araneoidea</taxon>
        <taxon>Araneidae</taxon>
        <taxon>Caerostris</taxon>
    </lineage>
</organism>
<feature type="region of interest" description="Disordered" evidence="1">
    <location>
        <begin position="57"/>
        <end position="76"/>
    </location>
</feature>
<sequence>MGAVCCHPFYTEGRESFPTRRMIHGVSAVPLFPLFVMPPTRPIRLEISFGTGMRGGYPGVEDTPSPLSMFRTPSKTPSSGRDLLDWIYVFPLQ</sequence>
<dbReference type="EMBL" id="BPLR01008704">
    <property type="protein sequence ID" value="GIY26608.1"/>
    <property type="molecule type" value="Genomic_DNA"/>
</dbReference>
<proteinExistence type="predicted"/>
<comment type="caution">
    <text evidence="2">The sequence shown here is derived from an EMBL/GenBank/DDBJ whole genome shotgun (WGS) entry which is preliminary data.</text>
</comment>
<dbReference type="AlphaFoldDB" id="A0AAV4RXI6"/>
<evidence type="ECO:0000256" key="1">
    <source>
        <dbReference type="SAM" id="MobiDB-lite"/>
    </source>
</evidence>
<dbReference type="Proteomes" id="UP001054945">
    <property type="component" value="Unassembled WGS sequence"/>
</dbReference>
<name>A0AAV4RXI6_CAEEX</name>
<accession>A0AAV4RXI6</accession>
<gene>
    <name evidence="2" type="ORF">CEXT_696071</name>
</gene>
<reference evidence="2 3" key="1">
    <citation type="submission" date="2021-06" db="EMBL/GenBank/DDBJ databases">
        <title>Caerostris extrusa draft genome.</title>
        <authorList>
            <person name="Kono N."/>
            <person name="Arakawa K."/>
        </authorList>
    </citation>
    <scope>NUCLEOTIDE SEQUENCE [LARGE SCALE GENOMIC DNA]</scope>
</reference>
<evidence type="ECO:0000313" key="2">
    <source>
        <dbReference type="EMBL" id="GIY26608.1"/>
    </source>
</evidence>
<evidence type="ECO:0000313" key="3">
    <source>
        <dbReference type="Proteomes" id="UP001054945"/>
    </source>
</evidence>
<protein>
    <submittedName>
        <fullName evidence="2">Uncharacterized protein</fullName>
    </submittedName>
</protein>
<keyword evidence="3" id="KW-1185">Reference proteome</keyword>